<proteinExistence type="predicted"/>
<protein>
    <submittedName>
        <fullName evidence="1">Uncharacterized protein</fullName>
    </submittedName>
</protein>
<organism evidence="1 2">
    <name type="scientific">Hymenobacter mellowenesis</name>
    <dbReference type="NCBI Taxonomy" id="3063995"/>
    <lineage>
        <taxon>Bacteria</taxon>
        <taxon>Pseudomonadati</taxon>
        <taxon>Bacteroidota</taxon>
        <taxon>Cytophagia</taxon>
        <taxon>Cytophagales</taxon>
        <taxon>Hymenobacteraceae</taxon>
        <taxon>Hymenobacter</taxon>
    </lineage>
</organism>
<name>A0ABT9A7L0_9BACT</name>
<dbReference type="EMBL" id="JAUQSX010000001">
    <property type="protein sequence ID" value="MDO7845372.1"/>
    <property type="molecule type" value="Genomic_DNA"/>
</dbReference>
<comment type="caution">
    <text evidence="1">The sequence shown here is derived from an EMBL/GenBank/DDBJ whole genome shotgun (WGS) entry which is preliminary data.</text>
</comment>
<reference evidence="1" key="1">
    <citation type="submission" date="2023-07" db="EMBL/GenBank/DDBJ databases">
        <authorList>
            <person name="Kim M.K."/>
        </authorList>
    </citation>
    <scope>NUCLEOTIDE SEQUENCE</scope>
    <source>
        <strain evidence="1">M29</strain>
    </source>
</reference>
<dbReference type="Proteomes" id="UP001167796">
    <property type="component" value="Unassembled WGS sequence"/>
</dbReference>
<evidence type="ECO:0000313" key="2">
    <source>
        <dbReference type="Proteomes" id="UP001167796"/>
    </source>
</evidence>
<gene>
    <name evidence="1" type="ORF">Q5H92_03310</name>
</gene>
<keyword evidence="2" id="KW-1185">Reference proteome</keyword>
<accession>A0ABT9A7L0</accession>
<sequence length="107" mass="12513">MTQEKEAIYRRVLYVGLVDIRNLSHRASQETINPWFPLLNHDEIMAYIAGLSDLLHDLAMHSAKNFEGWNNWHDEYFAIGYEDFCDSFVPEKYPSLVHDVIKLLKSA</sequence>
<dbReference type="RefSeq" id="WP_305010058.1">
    <property type="nucleotide sequence ID" value="NZ_JAUQSX010000001.1"/>
</dbReference>
<evidence type="ECO:0000313" key="1">
    <source>
        <dbReference type="EMBL" id="MDO7845372.1"/>
    </source>
</evidence>